<dbReference type="AlphaFoldDB" id="A0AAP2RD78"/>
<dbReference type="GO" id="GO:0008270">
    <property type="term" value="F:zinc ion binding"/>
    <property type="evidence" value="ECO:0007669"/>
    <property type="project" value="UniProtKB-KW"/>
</dbReference>
<dbReference type="InterPro" id="IPR050952">
    <property type="entry name" value="TRIM-NHL_E3_ligases"/>
</dbReference>
<gene>
    <name evidence="1" type="ORF">CUJ83_02460</name>
</gene>
<dbReference type="InterPro" id="IPR011042">
    <property type="entry name" value="6-blade_b-propeller_TolB-like"/>
</dbReference>
<accession>A0AAP2RD78</accession>
<dbReference type="SUPFAM" id="SSF63829">
    <property type="entry name" value="Calcium-dependent phosphotriesterase"/>
    <property type="match status" value="1"/>
</dbReference>
<organism evidence="1 2">
    <name type="scientific">Methanooceanicella nereidis</name>
    <dbReference type="NCBI Taxonomy" id="2052831"/>
    <lineage>
        <taxon>Archaea</taxon>
        <taxon>Methanobacteriati</taxon>
        <taxon>Methanobacteriota</taxon>
        <taxon>Stenosarchaea group</taxon>
        <taxon>Methanomicrobia</taxon>
        <taxon>Methanocellales</taxon>
        <taxon>Methanocellaceae</taxon>
        <taxon>Methanooceanicella</taxon>
    </lineage>
</organism>
<evidence type="ECO:0000313" key="1">
    <source>
        <dbReference type="EMBL" id="MCD1293860.1"/>
    </source>
</evidence>
<dbReference type="Gene3D" id="2.120.10.30">
    <property type="entry name" value="TolB, C-terminal domain"/>
    <property type="match status" value="1"/>
</dbReference>
<reference evidence="1 2" key="1">
    <citation type="submission" date="2017-11" db="EMBL/GenBank/DDBJ databases">
        <title>Isolation and Characterization of Family Methanocellaceae Species from Potential Methane Hydrate Area Offshore Southwestern Taiwan.</title>
        <authorList>
            <person name="Zhang W.-L."/>
            <person name="Chen W.-C."/>
            <person name="Lai M.-C."/>
            <person name="Chen S.-C."/>
        </authorList>
    </citation>
    <scope>NUCLEOTIDE SEQUENCE [LARGE SCALE GENOMIC DNA]</scope>
    <source>
        <strain evidence="1 2">CWC-04</strain>
    </source>
</reference>
<dbReference type="Proteomes" id="UP001320159">
    <property type="component" value="Unassembled WGS sequence"/>
</dbReference>
<protein>
    <submittedName>
        <fullName evidence="1">Uncharacterized protein</fullName>
    </submittedName>
</protein>
<dbReference type="PANTHER" id="PTHR24104">
    <property type="entry name" value="E3 UBIQUITIN-PROTEIN LIGASE NHLRC1-RELATED"/>
    <property type="match status" value="1"/>
</dbReference>
<comment type="caution">
    <text evidence="1">The sequence shown here is derived from an EMBL/GenBank/DDBJ whole genome shotgun (WGS) entry which is preliminary data.</text>
</comment>
<dbReference type="PANTHER" id="PTHR24104:SF25">
    <property type="entry name" value="PROTEIN LIN-41"/>
    <property type="match status" value="1"/>
</dbReference>
<dbReference type="RefSeq" id="WP_230740272.1">
    <property type="nucleotide sequence ID" value="NZ_PGCK01000002.1"/>
</dbReference>
<evidence type="ECO:0000313" key="2">
    <source>
        <dbReference type="Proteomes" id="UP001320159"/>
    </source>
</evidence>
<keyword evidence="2" id="KW-1185">Reference proteome</keyword>
<dbReference type="GO" id="GO:0000209">
    <property type="term" value="P:protein polyubiquitination"/>
    <property type="evidence" value="ECO:0007669"/>
    <property type="project" value="TreeGrafter"/>
</dbReference>
<dbReference type="GO" id="GO:0043161">
    <property type="term" value="P:proteasome-mediated ubiquitin-dependent protein catabolic process"/>
    <property type="evidence" value="ECO:0007669"/>
    <property type="project" value="TreeGrafter"/>
</dbReference>
<dbReference type="EMBL" id="PGCK01000002">
    <property type="protein sequence ID" value="MCD1293860.1"/>
    <property type="molecule type" value="Genomic_DNA"/>
</dbReference>
<proteinExistence type="predicted"/>
<dbReference type="GO" id="GO:0061630">
    <property type="term" value="F:ubiquitin protein ligase activity"/>
    <property type="evidence" value="ECO:0007669"/>
    <property type="project" value="TreeGrafter"/>
</dbReference>
<sequence>MKNCRPALIISILLITSILVVPVSSLGYGELKVIKPQYKAWSFSNNVGSYKGEICDPCCIKIDSKDNIYVLQRINYGSKYRKIISVYDKNFSFIKSIDIIKRSMTMEGVGDSAGHYGPGFYYDQTSSDFDVGKDGRIYVLSAYDILMFENDGKYKAQFSVSSSMSYAENTTAGMRFMYPAGIVIGDDNTIYTTTGDSIKEHEILAFNPDGRPATRIQSPANQTSAFFKDARDNIFLIESKTNKAYKYTGDLSGIKFLELDMGGYEGQITSLTEFSDGKIAVSADGIYIFNEDGTLKVRIADNGIANGVDWKRLVASDSSDRLLVLAGLNSQSGAPAPLTGYDRLSWELASMENNPLSALSNYGDSPCCVAPLAPFYLLYSGLCAVMEAL</sequence>
<name>A0AAP2RD78_9EURY</name>